<dbReference type="EMBL" id="PVUE01000002">
    <property type="protein sequence ID" value="PRZ43748.1"/>
    <property type="molecule type" value="Genomic_DNA"/>
</dbReference>
<dbReference type="InterPro" id="IPR052017">
    <property type="entry name" value="TSUP"/>
</dbReference>
<protein>
    <recommendedName>
        <fullName evidence="8">Probable membrane transporter protein</fullName>
    </recommendedName>
</protein>
<name>A0A2T1A5Y6_9ACTN</name>
<dbReference type="RefSeq" id="WP_106347867.1">
    <property type="nucleotide sequence ID" value="NZ_PVUE01000002.1"/>
</dbReference>
<keyword evidence="3" id="KW-0813">Transport</keyword>
<comment type="similarity">
    <text evidence="2 8">Belongs to the 4-toluene sulfonate uptake permease (TSUP) (TC 2.A.102) family.</text>
</comment>
<keyword evidence="4 8" id="KW-1003">Cell membrane</keyword>
<comment type="caution">
    <text evidence="9">The sequence shown here is derived from an EMBL/GenBank/DDBJ whole genome shotgun (WGS) entry which is preliminary data.</text>
</comment>
<keyword evidence="7 8" id="KW-0472">Membrane</keyword>
<dbReference type="Proteomes" id="UP000237752">
    <property type="component" value="Unassembled WGS sequence"/>
</dbReference>
<dbReference type="PANTHER" id="PTHR30269:SF37">
    <property type="entry name" value="MEMBRANE TRANSPORTER PROTEIN"/>
    <property type="match status" value="1"/>
</dbReference>
<dbReference type="GO" id="GO:0005886">
    <property type="term" value="C:plasma membrane"/>
    <property type="evidence" value="ECO:0007669"/>
    <property type="project" value="UniProtKB-SubCell"/>
</dbReference>
<organism evidence="9 10">
    <name type="scientific">Antricoccus suffuscus</name>
    <dbReference type="NCBI Taxonomy" id="1629062"/>
    <lineage>
        <taxon>Bacteria</taxon>
        <taxon>Bacillati</taxon>
        <taxon>Actinomycetota</taxon>
        <taxon>Actinomycetes</taxon>
        <taxon>Geodermatophilales</taxon>
        <taxon>Antricoccaceae</taxon>
        <taxon>Antricoccus</taxon>
    </lineage>
</organism>
<evidence type="ECO:0000256" key="2">
    <source>
        <dbReference type="ARBA" id="ARBA00009142"/>
    </source>
</evidence>
<gene>
    <name evidence="9" type="ORF">CLV47_102439</name>
</gene>
<dbReference type="InterPro" id="IPR002781">
    <property type="entry name" value="TM_pro_TauE-like"/>
</dbReference>
<dbReference type="Pfam" id="PF01925">
    <property type="entry name" value="TauE"/>
    <property type="match status" value="1"/>
</dbReference>
<feature type="transmembrane region" description="Helical" evidence="8">
    <location>
        <begin position="191"/>
        <end position="209"/>
    </location>
</feature>
<dbReference type="OrthoDB" id="5472127at2"/>
<evidence type="ECO:0000256" key="1">
    <source>
        <dbReference type="ARBA" id="ARBA00004651"/>
    </source>
</evidence>
<evidence type="ECO:0000313" key="9">
    <source>
        <dbReference type="EMBL" id="PRZ43748.1"/>
    </source>
</evidence>
<feature type="transmembrane region" description="Helical" evidence="8">
    <location>
        <begin position="32"/>
        <end position="57"/>
    </location>
</feature>
<evidence type="ECO:0000256" key="8">
    <source>
        <dbReference type="RuleBase" id="RU363041"/>
    </source>
</evidence>
<dbReference type="PANTHER" id="PTHR30269">
    <property type="entry name" value="TRANSMEMBRANE PROTEIN YFCA"/>
    <property type="match status" value="1"/>
</dbReference>
<evidence type="ECO:0000256" key="3">
    <source>
        <dbReference type="ARBA" id="ARBA00022448"/>
    </source>
</evidence>
<proteinExistence type="inferred from homology"/>
<keyword evidence="6 8" id="KW-1133">Transmembrane helix</keyword>
<evidence type="ECO:0000313" key="10">
    <source>
        <dbReference type="Proteomes" id="UP000237752"/>
    </source>
</evidence>
<feature type="transmembrane region" description="Helical" evidence="8">
    <location>
        <begin position="221"/>
        <end position="238"/>
    </location>
</feature>
<dbReference type="AlphaFoldDB" id="A0A2T1A5Y6"/>
<evidence type="ECO:0000256" key="4">
    <source>
        <dbReference type="ARBA" id="ARBA00022475"/>
    </source>
</evidence>
<comment type="subcellular location">
    <subcellularLocation>
        <location evidence="1 8">Cell membrane</location>
        <topology evidence="1 8">Multi-pass membrane protein</topology>
    </subcellularLocation>
</comment>
<keyword evidence="10" id="KW-1185">Reference proteome</keyword>
<feature type="transmembrane region" description="Helical" evidence="8">
    <location>
        <begin position="163"/>
        <end position="184"/>
    </location>
</feature>
<evidence type="ECO:0000256" key="5">
    <source>
        <dbReference type="ARBA" id="ARBA00022692"/>
    </source>
</evidence>
<sequence>MATHWVVLIGGLVVLAGSVVQGSVGLGISQVAAPILMIIDPGLMPGSMILVAALLPVITLIREHSDIDWIGLAWAFPGRLIGTALGGWLVVVVSSDVLGFVLATMVLAAALVSLVHWRPRPRPGNLLAAGFVSGVGATATSIGGPPIALVYQNQHPAVVRSTLAVYFLVGNIFSIGALLAVGHLTARQGQFALIFLPFVIAGFALAVWLRRYLDLNKTRAAVLGLSVISSLVLIIRAVT</sequence>
<keyword evidence="5 8" id="KW-0812">Transmembrane</keyword>
<feature type="transmembrane region" description="Helical" evidence="8">
    <location>
        <begin position="127"/>
        <end position="151"/>
    </location>
</feature>
<evidence type="ECO:0000256" key="7">
    <source>
        <dbReference type="ARBA" id="ARBA00023136"/>
    </source>
</evidence>
<accession>A0A2T1A5Y6</accession>
<feature type="transmembrane region" description="Helical" evidence="8">
    <location>
        <begin position="69"/>
        <end position="91"/>
    </location>
</feature>
<evidence type="ECO:0000256" key="6">
    <source>
        <dbReference type="ARBA" id="ARBA00022989"/>
    </source>
</evidence>
<reference evidence="9 10" key="1">
    <citation type="submission" date="2018-03" db="EMBL/GenBank/DDBJ databases">
        <title>Genomic Encyclopedia of Archaeal and Bacterial Type Strains, Phase II (KMG-II): from individual species to whole genera.</title>
        <authorList>
            <person name="Goeker M."/>
        </authorList>
    </citation>
    <scope>NUCLEOTIDE SEQUENCE [LARGE SCALE GENOMIC DNA]</scope>
    <source>
        <strain evidence="9 10">DSM 100065</strain>
    </source>
</reference>
<feature type="transmembrane region" description="Helical" evidence="8">
    <location>
        <begin position="97"/>
        <end position="115"/>
    </location>
</feature>